<dbReference type="InterPro" id="IPR016181">
    <property type="entry name" value="Acyl_CoA_acyltransferase"/>
</dbReference>
<gene>
    <name evidence="3" type="ORF">KJ970_15925</name>
</gene>
<reference evidence="3" key="1">
    <citation type="submission" date="2021-05" db="EMBL/GenBank/DDBJ databases">
        <title>Energy efficiency and biological interactions define the core microbiome of deep oligotrophic groundwater.</title>
        <authorList>
            <person name="Mehrshad M."/>
            <person name="Lopez-Fernandez M."/>
            <person name="Bell E."/>
            <person name="Bernier-Latmani R."/>
            <person name="Bertilsson S."/>
            <person name="Dopson M."/>
        </authorList>
    </citation>
    <scope>NUCLEOTIDE SEQUENCE</scope>
    <source>
        <strain evidence="3">Modern_marine.mb.64</strain>
    </source>
</reference>
<dbReference type="PANTHER" id="PTHR13947:SF37">
    <property type="entry name" value="LD18367P"/>
    <property type="match status" value="1"/>
</dbReference>
<keyword evidence="1" id="KW-0808">Transferase</keyword>
<dbReference type="InterPro" id="IPR050769">
    <property type="entry name" value="NAT_camello-type"/>
</dbReference>
<comment type="caution">
    <text evidence="3">The sequence shown here is derived from an EMBL/GenBank/DDBJ whole genome shotgun (WGS) entry which is preliminary data.</text>
</comment>
<organism evidence="3 4">
    <name type="scientific">Eiseniibacteriota bacterium</name>
    <dbReference type="NCBI Taxonomy" id="2212470"/>
    <lineage>
        <taxon>Bacteria</taxon>
        <taxon>Candidatus Eiseniibacteriota</taxon>
    </lineage>
</organism>
<name>A0A948S060_UNCEI</name>
<dbReference type="InterPro" id="IPR000182">
    <property type="entry name" value="GNAT_dom"/>
</dbReference>
<dbReference type="AlphaFoldDB" id="A0A948S060"/>
<dbReference type="PANTHER" id="PTHR13947">
    <property type="entry name" value="GNAT FAMILY N-ACETYLTRANSFERASE"/>
    <property type="match status" value="1"/>
</dbReference>
<protein>
    <submittedName>
        <fullName evidence="3">GNAT family N-acetyltransferase</fullName>
    </submittedName>
</protein>
<feature type="domain" description="N-acetyltransferase" evidence="2">
    <location>
        <begin position="11"/>
        <end position="152"/>
    </location>
</feature>
<evidence type="ECO:0000313" key="4">
    <source>
        <dbReference type="Proteomes" id="UP000777784"/>
    </source>
</evidence>
<evidence type="ECO:0000256" key="1">
    <source>
        <dbReference type="ARBA" id="ARBA00022679"/>
    </source>
</evidence>
<accession>A0A948S060</accession>
<dbReference type="GO" id="GO:0008080">
    <property type="term" value="F:N-acetyltransferase activity"/>
    <property type="evidence" value="ECO:0007669"/>
    <property type="project" value="InterPro"/>
</dbReference>
<proteinExistence type="predicted"/>
<dbReference type="EMBL" id="JAHJDP010000091">
    <property type="protein sequence ID" value="MBU2692412.1"/>
    <property type="molecule type" value="Genomic_DNA"/>
</dbReference>
<dbReference type="CDD" id="cd04301">
    <property type="entry name" value="NAT_SF"/>
    <property type="match status" value="1"/>
</dbReference>
<dbReference type="Gene3D" id="3.40.630.30">
    <property type="match status" value="1"/>
</dbReference>
<dbReference type="PROSITE" id="PS51186">
    <property type="entry name" value="GNAT"/>
    <property type="match status" value="1"/>
</dbReference>
<dbReference type="Proteomes" id="UP000777784">
    <property type="component" value="Unassembled WGS sequence"/>
</dbReference>
<evidence type="ECO:0000259" key="2">
    <source>
        <dbReference type="PROSITE" id="PS51186"/>
    </source>
</evidence>
<sequence length="152" mass="17537">MKNNIHPESSLNIRRGKSKDAVRIVELSRQLGYLVGLEIVEDSLARLRRDRNHCVFVAEKAGFVVGWIQIGIRLLLMAGMEAEIEGLVVDEEYRRQGIGVALVRQAEEWATDRKMGAIRVRSNIIREGAHEFYKNDGYQRIKTQEIYRKDLK</sequence>
<dbReference type="Pfam" id="PF00583">
    <property type="entry name" value="Acetyltransf_1"/>
    <property type="match status" value="1"/>
</dbReference>
<dbReference type="SUPFAM" id="SSF55729">
    <property type="entry name" value="Acyl-CoA N-acyltransferases (Nat)"/>
    <property type="match status" value="1"/>
</dbReference>
<evidence type="ECO:0000313" key="3">
    <source>
        <dbReference type="EMBL" id="MBU2692412.1"/>
    </source>
</evidence>